<dbReference type="PANTHER" id="PTHR45527">
    <property type="entry name" value="NONRIBOSOMAL PEPTIDE SYNTHETASE"/>
    <property type="match status" value="1"/>
</dbReference>
<dbReference type="InterPro" id="IPR001242">
    <property type="entry name" value="Condensation_dom"/>
</dbReference>
<sequence>MTDELSTSPASVVTVAPGPSPDGHAPVLELFGAPHEERVAAALDDEPDRTRHTLRRLGADHYLLTPDPAQAFPAGRVADLLTMPGRPAVAPGPGQRALMRLYGTGHRVPPLSGTLNLAGPVAGEDVAAALRSLAEAHPLLASRVGDGPAAGVRPVAPADAVDCTVAEVSRARERQAVAEAGRRLDARAGRTLHAVVLRGGRRIVLLADPLVADHASVRVLVADLAEALADADAHPAPEEVRYSDWTGSLPDVASDPRETGHWQTVAEGRAAAHPFRPRRTLRDAQEAAHRPALVLGRAATRRVTVTLARRLGLTASQVLAGAAGLALARWRNEDRASFDVHTDGRQDSPALGRTVGPLAVTEPVLLEGAADGDGPDFLARAAGRLAVVGRASFAACREHAPSPALRLVLRELVPALMRFTPDADAAPPPADGSHLLDLTARTRGGRLRWELRWTPSPLDAVDEESADRFVAVLRDTLEELARGADRPADGIRVIEASPLQRELLADADAHPGTGRQIEQLSWIWHGPLEQERFAAAWRSVFDREAVLRASFGGGSDVQVLIHEHVAPEVVRAASGDLAWSDLLAADRRRGIDPRAPGPLRVTLVQDPEATPSQPATRVLVTYHQALLDAWSVRLLVEQFCLAYLADGSLPGGDRRPDVRDHARWLAGQDTAPAKDFWRRAAPAAGAGTRVVALPGDGAVASPARWQGPGRVRARIAPGEAARLAAWAARLGATESSAVQAAWAILLHHTSGAVRRGPVRYSVALSGRGIALDGVERLPGALRNPVPVAVEVDPAGTVPELLVALRDQALDLASYEWVSAGQIRAWAHAPDGPASPASPGGAPGRPTAPDQDAGSLLVFDSRINPFERLEPSFAALGVRMEFPWTTGARTAFSLTLVSHRDEGGGLVLTAEHDRGRLPDVSGVLSHCVRLLRSFPSDADGSTPIARLLELLPGTSASGPPFVTLRPGTGRVIGLVPSPGAPLSWYVRLAQLYTGPEELVLLRSGDDQVRSWHEVLRVVAGDRLAALGTFSGGGEAAWELARLVGDHTGDQPAVVVAAASASSGTQALATRLGKAVRPADLSRPRHRRP</sequence>
<protein>
    <submittedName>
        <fullName evidence="3">Condensation domain-containing protein</fullName>
    </submittedName>
</protein>
<feature type="region of interest" description="Disordered" evidence="1">
    <location>
        <begin position="233"/>
        <end position="260"/>
    </location>
</feature>
<evidence type="ECO:0000313" key="3">
    <source>
        <dbReference type="EMBL" id="MEU9578340.1"/>
    </source>
</evidence>
<feature type="region of interest" description="Disordered" evidence="1">
    <location>
        <begin position="828"/>
        <end position="852"/>
    </location>
</feature>
<dbReference type="EMBL" id="JBEZNA010000026">
    <property type="protein sequence ID" value="MEU9578340.1"/>
    <property type="molecule type" value="Genomic_DNA"/>
</dbReference>
<accession>A0ABV3EQ46</accession>
<dbReference type="PANTHER" id="PTHR45527:SF1">
    <property type="entry name" value="FATTY ACID SYNTHASE"/>
    <property type="match status" value="1"/>
</dbReference>
<name>A0ABV3EQ46_9ACTN</name>
<feature type="compositionally biased region" description="Basic and acidic residues" evidence="1">
    <location>
        <begin position="233"/>
        <end position="242"/>
    </location>
</feature>
<organism evidence="3 4">
    <name type="scientific">Streptomyces chilikensis</name>
    <dbReference type="NCBI Taxonomy" id="1194079"/>
    <lineage>
        <taxon>Bacteria</taxon>
        <taxon>Bacillati</taxon>
        <taxon>Actinomycetota</taxon>
        <taxon>Actinomycetes</taxon>
        <taxon>Kitasatosporales</taxon>
        <taxon>Streptomycetaceae</taxon>
        <taxon>Streptomyces</taxon>
    </lineage>
</organism>
<keyword evidence="4" id="KW-1185">Reference proteome</keyword>
<feature type="compositionally biased region" description="Polar residues" evidence="1">
    <location>
        <begin position="1"/>
        <end position="11"/>
    </location>
</feature>
<dbReference type="RefSeq" id="WP_359272293.1">
    <property type="nucleotide sequence ID" value="NZ_JBEZNA010000026.1"/>
</dbReference>
<dbReference type="InterPro" id="IPR023213">
    <property type="entry name" value="CAT-like_dom_sf"/>
</dbReference>
<evidence type="ECO:0000259" key="2">
    <source>
        <dbReference type="Pfam" id="PF00668"/>
    </source>
</evidence>
<gene>
    <name evidence="3" type="ORF">AB0D95_13935</name>
</gene>
<dbReference type="SUPFAM" id="SSF52777">
    <property type="entry name" value="CoA-dependent acyltransferases"/>
    <property type="match status" value="4"/>
</dbReference>
<dbReference type="Gene3D" id="3.30.559.30">
    <property type="entry name" value="Nonribosomal peptide synthetase, condensation domain"/>
    <property type="match status" value="2"/>
</dbReference>
<reference evidence="3 4" key="1">
    <citation type="submission" date="2024-06" db="EMBL/GenBank/DDBJ databases">
        <title>The Natural Products Discovery Center: Release of the First 8490 Sequenced Strains for Exploring Actinobacteria Biosynthetic Diversity.</title>
        <authorList>
            <person name="Kalkreuter E."/>
            <person name="Kautsar S.A."/>
            <person name="Yang D."/>
            <person name="Bader C.D."/>
            <person name="Teijaro C.N."/>
            <person name="Fluegel L."/>
            <person name="Davis C.M."/>
            <person name="Simpson J.R."/>
            <person name="Lauterbach L."/>
            <person name="Steele A.D."/>
            <person name="Gui C."/>
            <person name="Meng S."/>
            <person name="Li G."/>
            <person name="Viehrig K."/>
            <person name="Ye F."/>
            <person name="Su P."/>
            <person name="Kiefer A.F."/>
            <person name="Nichols A."/>
            <person name="Cepeda A.J."/>
            <person name="Yan W."/>
            <person name="Fan B."/>
            <person name="Jiang Y."/>
            <person name="Adhikari A."/>
            <person name="Zheng C.-J."/>
            <person name="Schuster L."/>
            <person name="Cowan T.M."/>
            <person name="Smanski M.J."/>
            <person name="Chevrette M.G."/>
            <person name="De Carvalho L.P.S."/>
            <person name="Shen B."/>
        </authorList>
    </citation>
    <scope>NUCLEOTIDE SEQUENCE [LARGE SCALE GENOMIC DNA]</scope>
    <source>
        <strain evidence="3 4">NPDC048117</strain>
    </source>
</reference>
<dbReference type="Proteomes" id="UP001551584">
    <property type="component" value="Unassembled WGS sequence"/>
</dbReference>
<feature type="domain" description="Condensation" evidence="2">
    <location>
        <begin position="493"/>
        <end position="822"/>
    </location>
</feature>
<dbReference type="Gene3D" id="3.30.559.10">
    <property type="entry name" value="Chloramphenicol acetyltransferase-like domain"/>
    <property type="match status" value="2"/>
</dbReference>
<comment type="caution">
    <text evidence="3">The sequence shown here is derived from an EMBL/GenBank/DDBJ whole genome shotgun (WGS) entry which is preliminary data.</text>
</comment>
<evidence type="ECO:0000313" key="4">
    <source>
        <dbReference type="Proteomes" id="UP001551584"/>
    </source>
</evidence>
<feature type="region of interest" description="Disordered" evidence="1">
    <location>
        <begin position="1"/>
        <end position="23"/>
    </location>
</feature>
<proteinExistence type="predicted"/>
<dbReference type="Pfam" id="PF00668">
    <property type="entry name" value="Condensation"/>
    <property type="match status" value="2"/>
</dbReference>
<feature type="compositionally biased region" description="Low complexity" evidence="1">
    <location>
        <begin position="828"/>
        <end position="848"/>
    </location>
</feature>
<evidence type="ECO:0000256" key="1">
    <source>
        <dbReference type="SAM" id="MobiDB-lite"/>
    </source>
</evidence>
<feature type="domain" description="Condensation" evidence="2">
    <location>
        <begin position="114"/>
        <end position="379"/>
    </location>
</feature>